<dbReference type="Proteomes" id="UP001233172">
    <property type="component" value="Unassembled WGS sequence"/>
</dbReference>
<reference evidence="2" key="1">
    <citation type="journal article" date="2023" name="PLoS Negl. Trop. Dis.">
        <title>A genome sequence for Biomphalaria pfeifferi, the major vector snail for the human-infecting parasite Schistosoma mansoni.</title>
        <authorList>
            <person name="Bu L."/>
            <person name="Lu L."/>
            <person name="Laidemitt M.R."/>
            <person name="Zhang S.M."/>
            <person name="Mutuku M."/>
            <person name="Mkoji G."/>
            <person name="Steinauer M."/>
            <person name="Loker E.S."/>
        </authorList>
    </citation>
    <scope>NUCLEOTIDE SEQUENCE</scope>
    <source>
        <strain evidence="2">KasaAsao</strain>
    </source>
</reference>
<keyword evidence="1" id="KW-1133">Transmembrane helix</keyword>
<keyword evidence="1" id="KW-0812">Transmembrane</keyword>
<gene>
    <name evidence="2" type="ORF">Bpfe_021602</name>
</gene>
<dbReference type="AlphaFoldDB" id="A0AAD8B6N9"/>
<keyword evidence="1" id="KW-0472">Membrane</keyword>
<reference evidence="2" key="2">
    <citation type="submission" date="2023-04" db="EMBL/GenBank/DDBJ databases">
        <authorList>
            <person name="Bu L."/>
            <person name="Lu L."/>
            <person name="Laidemitt M.R."/>
            <person name="Zhang S.M."/>
            <person name="Mutuku M."/>
            <person name="Mkoji G."/>
            <person name="Steinauer M."/>
            <person name="Loker E.S."/>
        </authorList>
    </citation>
    <scope>NUCLEOTIDE SEQUENCE</scope>
    <source>
        <strain evidence="2">KasaAsao</strain>
        <tissue evidence="2">Whole Snail</tissue>
    </source>
</reference>
<comment type="caution">
    <text evidence="2">The sequence shown here is derived from an EMBL/GenBank/DDBJ whole genome shotgun (WGS) entry which is preliminary data.</text>
</comment>
<keyword evidence="3" id="KW-1185">Reference proteome</keyword>
<feature type="transmembrane region" description="Helical" evidence="1">
    <location>
        <begin position="82"/>
        <end position="101"/>
    </location>
</feature>
<accession>A0AAD8B6N9</accession>
<sequence>MRQTRKLSVLFPPNVSCVAKKLPKEITRGEGYRKMKWRNNLGSRGGELRWKAEASLLSFHFGDRQRRRFFRFHFGDRQRRRFFHFILGTGRGVASFVSFWGQAEASLLSFHFGDRQRRRFFRFILGTGRGVA</sequence>
<dbReference type="EMBL" id="JASAOG010000131">
    <property type="protein sequence ID" value="KAK0049017.1"/>
    <property type="molecule type" value="Genomic_DNA"/>
</dbReference>
<organism evidence="2 3">
    <name type="scientific">Biomphalaria pfeifferi</name>
    <name type="common">Bloodfluke planorb</name>
    <name type="synonym">Freshwater snail</name>
    <dbReference type="NCBI Taxonomy" id="112525"/>
    <lineage>
        <taxon>Eukaryota</taxon>
        <taxon>Metazoa</taxon>
        <taxon>Spiralia</taxon>
        <taxon>Lophotrochozoa</taxon>
        <taxon>Mollusca</taxon>
        <taxon>Gastropoda</taxon>
        <taxon>Heterobranchia</taxon>
        <taxon>Euthyneura</taxon>
        <taxon>Panpulmonata</taxon>
        <taxon>Hygrophila</taxon>
        <taxon>Lymnaeoidea</taxon>
        <taxon>Planorbidae</taxon>
        <taxon>Biomphalaria</taxon>
    </lineage>
</organism>
<name>A0AAD8B6N9_BIOPF</name>
<protein>
    <submittedName>
        <fullName evidence="2">Uncharacterized protein</fullName>
    </submittedName>
</protein>
<proteinExistence type="predicted"/>
<evidence type="ECO:0000313" key="2">
    <source>
        <dbReference type="EMBL" id="KAK0049017.1"/>
    </source>
</evidence>
<evidence type="ECO:0000256" key="1">
    <source>
        <dbReference type="SAM" id="Phobius"/>
    </source>
</evidence>
<evidence type="ECO:0000313" key="3">
    <source>
        <dbReference type="Proteomes" id="UP001233172"/>
    </source>
</evidence>